<evidence type="ECO:0008006" key="3">
    <source>
        <dbReference type="Google" id="ProtNLM"/>
    </source>
</evidence>
<proteinExistence type="predicted"/>
<dbReference type="SUPFAM" id="SSF55486">
    <property type="entry name" value="Metalloproteases ('zincins'), catalytic domain"/>
    <property type="match status" value="1"/>
</dbReference>
<dbReference type="EMBL" id="JACSPP010000001">
    <property type="protein sequence ID" value="MBD8038894.1"/>
    <property type="molecule type" value="Genomic_DNA"/>
</dbReference>
<keyword evidence="2" id="KW-1185">Reference proteome</keyword>
<sequence length="620" mass="69824">MKKSFWITFLCSLMLTACSREEWMKPPGGEGSKAVFVLQCADYEGEDVPSRLVTSKGRTYDRVVFYVADEAGRVVTNLKGFYDYAASEIHLEGLQEGDYTLLVLGIRGDAGQDGVSIRELNNVSEPWLIFPAQLSKPLEADYFYSRTSFSVSRKPGVDGAEIIVSAPGQIVQRRIAGRVDFSFAFRNPYVRTAVVHKEVVWDAVSFYTTLSGDGSLSDEVDMQPAVWPLDSVASFCLPPASGEVPLQGTVTVLTRDYRKNQIERTYDFTVDSLVSNRIYRVHTPVVHPDDKAGVMFVTPMAYEEGGHAKILQDEERKEIYTDTRQRSFDTSQPLQVEITDDGRLHMRFYSPRDLSDVLVRVRFPSVSDEYIDLAYFDTVPAFADFYGQIPLFTSECMYRTVSGKWIKVPPQPLTAALDASYEVISGDAYWEKLQAIRHGWKVTFNLYGGDPDQPNGGPAGNWMGIRPVHCREVVAFFLNFTYMIDMQEHEDILRANEDRLYGNGGVTDKVSAETVLKQMRQPRSLRVGLVYTGNGVLGLGGGDVFGAYQGAWLSHYTDTYACEVMFHELGHVMGYSHDSAFTYGPWAQELMNQFYVDHLYLMPIDSPDYLKSKQSPALYK</sequence>
<protein>
    <recommendedName>
        <fullName evidence="3">Peptidase M12B domain-containing protein</fullName>
    </recommendedName>
</protein>
<dbReference type="Proteomes" id="UP000620874">
    <property type="component" value="Unassembled WGS sequence"/>
</dbReference>
<organism evidence="1 2">
    <name type="scientific">Phocaeicola intestinalis</name>
    <dbReference type="NCBI Taxonomy" id="2762212"/>
    <lineage>
        <taxon>Bacteria</taxon>
        <taxon>Pseudomonadati</taxon>
        <taxon>Bacteroidota</taxon>
        <taxon>Bacteroidia</taxon>
        <taxon>Bacteroidales</taxon>
        <taxon>Bacteroidaceae</taxon>
        <taxon>Phocaeicola</taxon>
    </lineage>
</organism>
<dbReference type="RefSeq" id="WP_191762687.1">
    <property type="nucleotide sequence ID" value="NZ_JACSPP010000001.1"/>
</dbReference>
<comment type="caution">
    <text evidence="1">The sequence shown here is derived from an EMBL/GenBank/DDBJ whole genome shotgun (WGS) entry which is preliminary data.</text>
</comment>
<evidence type="ECO:0000313" key="1">
    <source>
        <dbReference type="EMBL" id="MBD8038894.1"/>
    </source>
</evidence>
<gene>
    <name evidence="1" type="ORF">H9625_00245</name>
</gene>
<reference evidence="1 2" key="1">
    <citation type="submission" date="2020-08" db="EMBL/GenBank/DDBJ databases">
        <title>A Genomic Blueprint of the Chicken Gut Microbiome.</title>
        <authorList>
            <person name="Gilroy R."/>
            <person name="Ravi A."/>
            <person name="Getino M."/>
            <person name="Pursley I."/>
            <person name="Horton D.L."/>
            <person name="Alikhan N.-F."/>
            <person name="Baker D."/>
            <person name="Gharbi K."/>
            <person name="Hall N."/>
            <person name="Watson M."/>
            <person name="Adriaenssens E.M."/>
            <person name="Foster-Nyarko E."/>
            <person name="Jarju S."/>
            <person name="Secka A."/>
            <person name="Antonio M."/>
            <person name="Oren A."/>
            <person name="Chaudhuri R."/>
            <person name="La Ragione R.M."/>
            <person name="Hildebrand F."/>
            <person name="Pallen M.J."/>
        </authorList>
    </citation>
    <scope>NUCLEOTIDE SEQUENCE [LARGE SCALE GENOMIC DNA]</scope>
    <source>
        <strain evidence="1 2">Sa1CVN1</strain>
    </source>
</reference>
<evidence type="ECO:0000313" key="2">
    <source>
        <dbReference type="Proteomes" id="UP000620874"/>
    </source>
</evidence>
<accession>A0ABR8Y3V5</accession>
<dbReference type="PROSITE" id="PS51257">
    <property type="entry name" value="PROKAR_LIPOPROTEIN"/>
    <property type="match status" value="1"/>
</dbReference>
<name>A0ABR8Y3V5_9BACT</name>